<organism evidence="4 5">
    <name type="scientific">Parapedobacter indicus</name>
    <dbReference type="NCBI Taxonomy" id="1477437"/>
    <lineage>
        <taxon>Bacteria</taxon>
        <taxon>Pseudomonadati</taxon>
        <taxon>Bacteroidota</taxon>
        <taxon>Sphingobacteriia</taxon>
        <taxon>Sphingobacteriales</taxon>
        <taxon>Sphingobacteriaceae</taxon>
        <taxon>Parapedobacter</taxon>
    </lineage>
</organism>
<keyword evidence="1" id="KW-0472">Membrane</keyword>
<dbReference type="PIRSF" id="PIRSF018266">
    <property type="entry name" value="FecR"/>
    <property type="match status" value="1"/>
</dbReference>
<proteinExistence type="predicted"/>
<feature type="domain" description="Protein FecR C-terminal" evidence="3">
    <location>
        <begin position="301"/>
        <end position="359"/>
    </location>
</feature>
<keyword evidence="1" id="KW-1133">Transmembrane helix</keyword>
<evidence type="ECO:0000259" key="2">
    <source>
        <dbReference type="Pfam" id="PF04773"/>
    </source>
</evidence>
<dbReference type="Gene3D" id="3.55.50.30">
    <property type="match status" value="1"/>
</dbReference>
<dbReference type="OrthoDB" id="1099963at2"/>
<dbReference type="EMBL" id="FOQO01000004">
    <property type="protein sequence ID" value="SFI53261.1"/>
    <property type="molecule type" value="Genomic_DNA"/>
</dbReference>
<evidence type="ECO:0000313" key="4">
    <source>
        <dbReference type="EMBL" id="SFI53261.1"/>
    </source>
</evidence>
<dbReference type="Gene3D" id="2.60.120.1440">
    <property type="match status" value="1"/>
</dbReference>
<dbReference type="Pfam" id="PF16344">
    <property type="entry name" value="FecR_C"/>
    <property type="match status" value="1"/>
</dbReference>
<sequence length="374" mass="41673">MMEEKDPNLVRGIKLLHKYRKGTATPEERAVIESWYTKYASELPKVIGEDESGVQKRVWARLNNRSKVNYLRRWIPYAAAAVLTAIVVYFLVDDRQQTLDATVAIEEIQPGGNRATLTFADGRSIKLDEGMNGIVVGDAVTYLDGREVLSERNTASGDASNTMTISTPRGGQYRVVLDDGTEVWLNAESTLRYPGKFTGKYRQVEVEGEAYFAVAKDSEKPFRLVTRGQLIEVVGTEFNVSAYANDAAIQTTLITGKVRVQPDGYDAVILHPGQQSIVDSASVSIEKVNVGQYSAWKEGNFYFNGDSPEVAFAQLSRWYDIEVVYRSQVPKIAFYGEIERDKTLGSLLKILDKAGLEFQVVHKGGRNQLIIGHD</sequence>
<dbReference type="InterPro" id="IPR006860">
    <property type="entry name" value="FecR"/>
</dbReference>
<name>A0A1I3IZ74_9SPHI</name>
<reference evidence="4 5" key="1">
    <citation type="submission" date="2016-10" db="EMBL/GenBank/DDBJ databases">
        <authorList>
            <person name="de Groot N.N."/>
        </authorList>
    </citation>
    <scope>NUCLEOTIDE SEQUENCE [LARGE SCALE GENOMIC DNA]</scope>
    <source>
        <strain evidence="4 5">RK1</strain>
    </source>
</reference>
<keyword evidence="5" id="KW-1185">Reference proteome</keyword>
<dbReference type="STRING" id="1477437.SAMN05444682_104266"/>
<dbReference type="Proteomes" id="UP000198670">
    <property type="component" value="Unassembled WGS sequence"/>
</dbReference>
<evidence type="ECO:0000313" key="5">
    <source>
        <dbReference type="Proteomes" id="UP000198670"/>
    </source>
</evidence>
<dbReference type="Pfam" id="PF04773">
    <property type="entry name" value="FecR"/>
    <property type="match status" value="1"/>
</dbReference>
<dbReference type="RefSeq" id="WP_090626517.1">
    <property type="nucleotide sequence ID" value="NZ_FOQO01000004.1"/>
</dbReference>
<dbReference type="GO" id="GO:0016989">
    <property type="term" value="F:sigma factor antagonist activity"/>
    <property type="evidence" value="ECO:0007669"/>
    <property type="project" value="TreeGrafter"/>
</dbReference>
<accession>A0A1I3IZ74</accession>
<feature type="transmembrane region" description="Helical" evidence="1">
    <location>
        <begin position="74"/>
        <end position="92"/>
    </location>
</feature>
<dbReference type="InterPro" id="IPR032508">
    <property type="entry name" value="FecR_C"/>
</dbReference>
<dbReference type="InterPro" id="IPR012373">
    <property type="entry name" value="Ferrdict_sens_TM"/>
</dbReference>
<feature type="domain" description="FecR protein" evidence="2">
    <location>
        <begin position="164"/>
        <end position="259"/>
    </location>
</feature>
<dbReference type="PANTHER" id="PTHR30273">
    <property type="entry name" value="PERIPLASMIC SIGNAL SENSOR AND SIGMA FACTOR ACTIVATOR FECR-RELATED"/>
    <property type="match status" value="1"/>
</dbReference>
<protein>
    <submittedName>
        <fullName evidence="4">FecR family protein</fullName>
    </submittedName>
</protein>
<evidence type="ECO:0000256" key="1">
    <source>
        <dbReference type="SAM" id="Phobius"/>
    </source>
</evidence>
<keyword evidence="1" id="KW-0812">Transmembrane</keyword>
<gene>
    <name evidence="4" type="ORF">SAMN05444682_104266</name>
</gene>
<dbReference type="FunFam" id="2.60.120.1440:FF:000001">
    <property type="entry name" value="Putative anti-sigma factor"/>
    <property type="match status" value="1"/>
</dbReference>
<dbReference type="AlphaFoldDB" id="A0A1I3IZ74"/>
<evidence type="ECO:0000259" key="3">
    <source>
        <dbReference type="Pfam" id="PF16344"/>
    </source>
</evidence>
<dbReference type="PANTHER" id="PTHR30273:SF2">
    <property type="entry name" value="PROTEIN FECR"/>
    <property type="match status" value="1"/>
</dbReference>